<reference evidence="8 9" key="1">
    <citation type="submission" date="2021-07" db="EMBL/GenBank/DDBJ databases">
        <title>Karlodiniumbacter phycospheric gen. nov., sp. nov., a phycosphere bacterium isolated from karlodinium veneficum.</title>
        <authorList>
            <person name="Peng Y."/>
            <person name="Jiang L."/>
            <person name="Lee J."/>
        </authorList>
    </citation>
    <scope>NUCLEOTIDE SEQUENCE</scope>
    <source>
        <strain evidence="8 9">N5</strain>
    </source>
</reference>
<proteinExistence type="inferred from homology"/>
<dbReference type="EMBL" id="CP078073">
    <property type="protein sequence ID" value="QXL87540.1"/>
    <property type="molecule type" value="Genomic_DNA"/>
</dbReference>
<dbReference type="EMBL" id="JAIMBW010000001">
    <property type="protein sequence ID" value="MBY4894922.1"/>
    <property type="molecule type" value="Genomic_DNA"/>
</dbReference>
<keyword evidence="9" id="KW-1185">Reference proteome</keyword>
<dbReference type="AlphaFoldDB" id="A0A975TU86"/>
<evidence type="ECO:0000256" key="2">
    <source>
        <dbReference type="ARBA" id="ARBA00005779"/>
    </source>
</evidence>
<dbReference type="Proteomes" id="UP000693972">
    <property type="component" value="Unassembled WGS sequence"/>
</dbReference>
<organism evidence="8">
    <name type="scientific">Gymnodinialimonas phycosphaerae</name>
    <dbReference type="NCBI Taxonomy" id="2841589"/>
    <lineage>
        <taxon>Bacteria</taxon>
        <taxon>Pseudomonadati</taxon>
        <taxon>Pseudomonadota</taxon>
        <taxon>Alphaproteobacteria</taxon>
        <taxon>Rhodobacterales</taxon>
        <taxon>Paracoccaceae</taxon>
        <taxon>Gymnodinialimonas</taxon>
    </lineage>
</organism>
<protein>
    <submittedName>
        <fullName evidence="8">DUF350 domain-containing protein</fullName>
    </submittedName>
</protein>
<accession>A0A975TU86</accession>
<dbReference type="Pfam" id="PF03994">
    <property type="entry name" value="DUF350"/>
    <property type="match status" value="1"/>
</dbReference>
<dbReference type="GO" id="GO:0005886">
    <property type="term" value="C:plasma membrane"/>
    <property type="evidence" value="ECO:0007669"/>
    <property type="project" value="UniProtKB-SubCell"/>
</dbReference>
<keyword evidence="6 7" id="KW-0472">Membrane</keyword>
<feature type="transmembrane region" description="Helical" evidence="7">
    <location>
        <begin position="6"/>
        <end position="28"/>
    </location>
</feature>
<dbReference type="RefSeq" id="WP_257894408.1">
    <property type="nucleotide sequence ID" value="NZ_JAIMBW010000001.1"/>
</dbReference>
<dbReference type="InterPro" id="IPR007140">
    <property type="entry name" value="DUF350"/>
</dbReference>
<evidence type="ECO:0000256" key="7">
    <source>
        <dbReference type="SAM" id="Phobius"/>
    </source>
</evidence>
<keyword evidence="3" id="KW-1003">Cell membrane</keyword>
<name>A0A975TU86_9RHOB</name>
<evidence type="ECO:0000313" key="9">
    <source>
        <dbReference type="Proteomes" id="UP000693972"/>
    </source>
</evidence>
<evidence type="ECO:0000256" key="3">
    <source>
        <dbReference type="ARBA" id="ARBA00022475"/>
    </source>
</evidence>
<feature type="transmembrane region" description="Helical" evidence="7">
    <location>
        <begin position="49"/>
        <end position="71"/>
    </location>
</feature>
<evidence type="ECO:0000313" key="8">
    <source>
        <dbReference type="EMBL" id="QXL87540.1"/>
    </source>
</evidence>
<keyword evidence="4 7" id="KW-0812">Transmembrane</keyword>
<evidence type="ECO:0000256" key="5">
    <source>
        <dbReference type="ARBA" id="ARBA00022989"/>
    </source>
</evidence>
<comment type="subcellular location">
    <subcellularLocation>
        <location evidence="1">Cell membrane</location>
        <topology evidence="1">Multi-pass membrane protein</topology>
    </subcellularLocation>
</comment>
<sequence length="72" mass="7957">MFDQIILAELISTFFYSVIGMVLMYAAYKIIELLSPFPIVKEIEEDQNTALAILIGSVFVAMSIIIAAVILS</sequence>
<keyword evidence="5 7" id="KW-1133">Transmembrane helix</keyword>
<evidence type="ECO:0000256" key="4">
    <source>
        <dbReference type="ARBA" id="ARBA00022692"/>
    </source>
</evidence>
<gene>
    <name evidence="8" type="ORF">KUL25_19360</name>
</gene>
<evidence type="ECO:0000256" key="1">
    <source>
        <dbReference type="ARBA" id="ARBA00004651"/>
    </source>
</evidence>
<evidence type="ECO:0000256" key="6">
    <source>
        <dbReference type="ARBA" id="ARBA00023136"/>
    </source>
</evidence>
<comment type="similarity">
    <text evidence="2">Belongs to the UPF0719 family.</text>
</comment>